<dbReference type="PANTHER" id="PTHR44757:SF2">
    <property type="entry name" value="BIOFILM ARCHITECTURE MAINTENANCE PROTEIN MBAA"/>
    <property type="match status" value="1"/>
</dbReference>
<dbReference type="InterPro" id="IPR052155">
    <property type="entry name" value="Biofilm_reg_signaling"/>
</dbReference>
<dbReference type="PANTHER" id="PTHR44757">
    <property type="entry name" value="DIGUANYLATE CYCLASE DGCP"/>
    <property type="match status" value="1"/>
</dbReference>
<sequence>MSQSESLQPPAPPTPSVPLQSRLFDLGVLVLGVGSVLYALVTMGPPDLKLGVLSLLTVPLIMVIARFPLVLDRADGGIEVGFDSCVLMFLLCTVRPEESLVLWGLGVVATQLTNDKRTVIKFFNIGVGTLGGAAAALVFTGIGADEGSWLEMVGVLVAATVYFSLDFLVSAVSVALEESAPIREQVLQRGTLIAVSCFVPFDSLGYLAAVVVRETDAFTLIPLAVPLVTLLIATRSVTRGTENARRLQVLFDAAVRAQTLSDTRQVVDALLEDARRLLRLTASEVEVRSTPPTSHEIGAQLQDGHRDRWLVAPGKHRARSTTTADQQALEALVAVSSDAFARLRLTQDMTHLARHDLLTNLPNRGLLLDRVEHALQLSRRRGTRIALLFVDLDGFKPVNDRFGHAAGDAVLIDFAQRLTSCVRASDTVARLGGDEFAILLEDVRPIEVDSACERILTALSSGAHVAGHRLSLSASVGVAFGEPGDTSESLLRNADLAMYEAKARGKNQFVTYEGALGRTRLQRLELVESLRASVAAGELTLVYQPVVRASTGRITGVEALARWNSNGVDVPPDVFIKVAEESGLIVPLGDAILERAAKDAPALLEAAGGDLTIAVNISAKQLREPDFVDRVRWTRDRMQGATLVLEITERDMIGDDLESIEAMAQIADLGVHFAIDDFGVGFSSIGYLQDMPVRIIKTDASFSDAIDRDERSCALLCSITMMGQALGLDVVIEGIERSSQLEHLRDHVHAPFAQGYLLHRPMSPDAVARVLRANHGLVDIDAETMPA</sequence>
<feature type="domain" description="GGDEF" evidence="3">
    <location>
        <begin position="383"/>
        <end position="514"/>
    </location>
</feature>
<dbReference type="Pfam" id="PF00563">
    <property type="entry name" value="EAL"/>
    <property type="match status" value="1"/>
</dbReference>
<evidence type="ECO:0000313" key="5">
    <source>
        <dbReference type="Proteomes" id="UP000291189"/>
    </source>
</evidence>
<dbReference type="OrthoDB" id="23692at2"/>
<comment type="caution">
    <text evidence="4">The sequence shown here is derived from an EMBL/GenBank/DDBJ whole genome shotgun (WGS) entry which is preliminary data.</text>
</comment>
<feature type="transmembrane region" description="Helical" evidence="1">
    <location>
        <begin position="190"/>
        <end position="211"/>
    </location>
</feature>
<evidence type="ECO:0000313" key="4">
    <source>
        <dbReference type="EMBL" id="RYU11446.1"/>
    </source>
</evidence>
<organism evidence="4 5">
    <name type="scientific">Nocardioides iriomotensis</name>
    <dbReference type="NCBI Taxonomy" id="715784"/>
    <lineage>
        <taxon>Bacteria</taxon>
        <taxon>Bacillati</taxon>
        <taxon>Actinomycetota</taxon>
        <taxon>Actinomycetes</taxon>
        <taxon>Propionibacteriales</taxon>
        <taxon>Nocardioidaceae</taxon>
        <taxon>Nocardioides</taxon>
    </lineage>
</organism>
<dbReference type="InterPro" id="IPR000160">
    <property type="entry name" value="GGDEF_dom"/>
</dbReference>
<keyword evidence="1" id="KW-0812">Transmembrane</keyword>
<dbReference type="EMBL" id="SDPU01000023">
    <property type="protein sequence ID" value="RYU11446.1"/>
    <property type="molecule type" value="Genomic_DNA"/>
</dbReference>
<dbReference type="SUPFAM" id="SSF55073">
    <property type="entry name" value="Nucleotide cyclase"/>
    <property type="match status" value="1"/>
</dbReference>
<gene>
    <name evidence="4" type="ORF">ETU37_12785</name>
</gene>
<dbReference type="InterPro" id="IPR043128">
    <property type="entry name" value="Rev_trsase/Diguanyl_cyclase"/>
</dbReference>
<name>A0A4V1Z1M7_9ACTN</name>
<dbReference type="InterPro" id="IPR001633">
    <property type="entry name" value="EAL_dom"/>
</dbReference>
<dbReference type="CDD" id="cd01949">
    <property type="entry name" value="GGDEF"/>
    <property type="match status" value="1"/>
</dbReference>
<dbReference type="RefSeq" id="WP_129987721.1">
    <property type="nucleotide sequence ID" value="NZ_SDPU01000023.1"/>
</dbReference>
<dbReference type="Pfam" id="PF00990">
    <property type="entry name" value="GGDEF"/>
    <property type="match status" value="1"/>
</dbReference>
<accession>A0A4V1Z1M7</accession>
<dbReference type="SMART" id="SM00052">
    <property type="entry name" value="EAL"/>
    <property type="match status" value="1"/>
</dbReference>
<feature type="transmembrane region" description="Helical" evidence="1">
    <location>
        <begin position="122"/>
        <end position="143"/>
    </location>
</feature>
<evidence type="ECO:0000259" key="2">
    <source>
        <dbReference type="PROSITE" id="PS50883"/>
    </source>
</evidence>
<keyword evidence="1" id="KW-1133">Transmembrane helix</keyword>
<keyword evidence="5" id="KW-1185">Reference proteome</keyword>
<evidence type="ECO:0000259" key="3">
    <source>
        <dbReference type="PROSITE" id="PS50887"/>
    </source>
</evidence>
<dbReference type="InterPro" id="IPR029787">
    <property type="entry name" value="Nucleotide_cyclase"/>
</dbReference>
<dbReference type="CDD" id="cd01948">
    <property type="entry name" value="EAL"/>
    <property type="match status" value="1"/>
</dbReference>
<protein>
    <submittedName>
        <fullName evidence="4">EAL domain-containing protein</fullName>
    </submittedName>
</protein>
<feature type="transmembrane region" description="Helical" evidence="1">
    <location>
        <begin position="87"/>
        <end position="110"/>
    </location>
</feature>
<feature type="transmembrane region" description="Helical" evidence="1">
    <location>
        <begin position="48"/>
        <end position="67"/>
    </location>
</feature>
<dbReference type="SMART" id="SM00267">
    <property type="entry name" value="GGDEF"/>
    <property type="match status" value="1"/>
</dbReference>
<dbReference type="PROSITE" id="PS50887">
    <property type="entry name" value="GGDEF"/>
    <property type="match status" value="1"/>
</dbReference>
<dbReference type="SUPFAM" id="SSF141868">
    <property type="entry name" value="EAL domain-like"/>
    <property type="match status" value="1"/>
</dbReference>
<dbReference type="AlphaFoldDB" id="A0A4V1Z1M7"/>
<dbReference type="PROSITE" id="PS50883">
    <property type="entry name" value="EAL"/>
    <property type="match status" value="1"/>
</dbReference>
<dbReference type="NCBIfam" id="TIGR00254">
    <property type="entry name" value="GGDEF"/>
    <property type="match status" value="1"/>
</dbReference>
<feature type="transmembrane region" description="Helical" evidence="1">
    <location>
        <begin position="149"/>
        <end position="169"/>
    </location>
</feature>
<evidence type="ECO:0000256" key="1">
    <source>
        <dbReference type="SAM" id="Phobius"/>
    </source>
</evidence>
<dbReference type="Gene3D" id="3.30.70.270">
    <property type="match status" value="1"/>
</dbReference>
<dbReference type="Gene3D" id="3.20.20.450">
    <property type="entry name" value="EAL domain"/>
    <property type="match status" value="1"/>
</dbReference>
<feature type="transmembrane region" description="Helical" evidence="1">
    <location>
        <begin position="23"/>
        <end position="41"/>
    </location>
</feature>
<reference evidence="4 5" key="1">
    <citation type="submission" date="2019-01" db="EMBL/GenBank/DDBJ databases">
        <title>Nocardioides guangzhouensis sp. nov., an actinobacterium isolated from soil.</title>
        <authorList>
            <person name="Fu Y."/>
            <person name="Cai Y."/>
            <person name="Lin Z."/>
            <person name="Chen P."/>
        </authorList>
    </citation>
    <scope>NUCLEOTIDE SEQUENCE [LARGE SCALE GENOMIC DNA]</scope>
    <source>
        <strain evidence="4 5">NBRC 105384</strain>
    </source>
</reference>
<dbReference type="InterPro" id="IPR035919">
    <property type="entry name" value="EAL_sf"/>
</dbReference>
<dbReference type="FunFam" id="3.30.70.270:FF:000001">
    <property type="entry name" value="Diguanylate cyclase domain protein"/>
    <property type="match status" value="1"/>
</dbReference>
<keyword evidence="1" id="KW-0472">Membrane</keyword>
<feature type="domain" description="EAL" evidence="2">
    <location>
        <begin position="523"/>
        <end position="775"/>
    </location>
</feature>
<proteinExistence type="predicted"/>
<dbReference type="Proteomes" id="UP000291189">
    <property type="component" value="Unassembled WGS sequence"/>
</dbReference>